<protein>
    <submittedName>
        <fullName evidence="1">Uncharacterized protein</fullName>
    </submittedName>
</protein>
<organism evidence="1 2">
    <name type="scientific">Clitoria ternatea</name>
    <name type="common">Butterfly pea</name>
    <dbReference type="NCBI Taxonomy" id="43366"/>
    <lineage>
        <taxon>Eukaryota</taxon>
        <taxon>Viridiplantae</taxon>
        <taxon>Streptophyta</taxon>
        <taxon>Embryophyta</taxon>
        <taxon>Tracheophyta</taxon>
        <taxon>Spermatophyta</taxon>
        <taxon>Magnoliopsida</taxon>
        <taxon>eudicotyledons</taxon>
        <taxon>Gunneridae</taxon>
        <taxon>Pentapetalae</taxon>
        <taxon>rosids</taxon>
        <taxon>fabids</taxon>
        <taxon>Fabales</taxon>
        <taxon>Fabaceae</taxon>
        <taxon>Papilionoideae</taxon>
        <taxon>50 kb inversion clade</taxon>
        <taxon>NPAAA clade</taxon>
        <taxon>indigoferoid/millettioid clade</taxon>
        <taxon>Phaseoleae</taxon>
        <taxon>Clitoria</taxon>
    </lineage>
</organism>
<accession>A0AAN9K787</accession>
<comment type="caution">
    <text evidence="1">The sequence shown here is derived from an EMBL/GenBank/DDBJ whole genome shotgun (WGS) entry which is preliminary data.</text>
</comment>
<dbReference type="AlphaFoldDB" id="A0AAN9K787"/>
<evidence type="ECO:0000313" key="2">
    <source>
        <dbReference type="Proteomes" id="UP001359559"/>
    </source>
</evidence>
<name>A0AAN9K787_CLITE</name>
<sequence>MALMRGAGELFGVAVMSVKRIVEEYTRGSTKPYGVKEMTFLKEDEVLLTITIPDASENIKDDSKASVSADSLKDETNKEINTNVEADKKRKFSDKLTEKKAWSVSNMILEHQFSVSAHLRMLSIVNFIRLDVQA</sequence>
<evidence type="ECO:0000313" key="1">
    <source>
        <dbReference type="EMBL" id="KAK7311216.1"/>
    </source>
</evidence>
<keyword evidence="2" id="KW-1185">Reference proteome</keyword>
<proteinExistence type="predicted"/>
<reference evidence="1 2" key="1">
    <citation type="submission" date="2024-01" db="EMBL/GenBank/DDBJ databases">
        <title>The genomes of 5 underutilized Papilionoideae crops provide insights into root nodulation and disease resistance.</title>
        <authorList>
            <person name="Yuan L."/>
        </authorList>
    </citation>
    <scope>NUCLEOTIDE SEQUENCE [LARGE SCALE GENOMIC DNA]</scope>
    <source>
        <strain evidence="1">LY-2023</strain>
        <tissue evidence="1">Leaf</tissue>
    </source>
</reference>
<dbReference type="Proteomes" id="UP001359559">
    <property type="component" value="Unassembled WGS sequence"/>
</dbReference>
<gene>
    <name evidence="1" type="ORF">RJT34_09207</name>
</gene>
<dbReference type="EMBL" id="JAYKXN010000002">
    <property type="protein sequence ID" value="KAK7311216.1"/>
    <property type="molecule type" value="Genomic_DNA"/>
</dbReference>